<dbReference type="STRING" id="197479.BFW38_14480"/>
<dbReference type="InterPro" id="IPR036271">
    <property type="entry name" value="Tet_transcr_reg_TetR-rel_C_sf"/>
</dbReference>
<dbReference type="Pfam" id="PF00440">
    <property type="entry name" value="TetR_N"/>
    <property type="match status" value="1"/>
</dbReference>
<reference evidence="4 5" key="1">
    <citation type="submission" date="2016-08" db="EMBL/GenBank/DDBJ databases">
        <authorList>
            <person name="Seilhamer J.J."/>
        </authorList>
    </citation>
    <scope>NUCLEOTIDE SEQUENCE [LARGE SCALE GENOMIC DNA]</scope>
    <source>
        <strain evidence="4 5">PH27A</strain>
    </source>
</reference>
<gene>
    <name evidence="4" type="ORF">BFW38_14480</name>
</gene>
<comment type="caution">
    <text evidence="4">The sequence shown here is derived from an EMBL/GenBank/DDBJ whole genome shotgun (WGS) entry which is preliminary data.</text>
</comment>
<dbReference type="Gene3D" id="1.10.10.60">
    <property type="entry name" value="Homeodomain-like"/>
    <property type="match status" value="1"/>
</dbReference>
<dbReference type="GO" id="GO:0003700">
    <property type="term" value="F:DNA-binding transcription factor activity"/>
    <property type="evidence" value="ECO:0007669"/>
    <property type="project" value="TreeGrafter"/>
</dbReference>
<dbReference type="AlphaFoldDB" id="A0A1E2VC26"/>
<name>A0A1E2VC26_9GAMM</name>
<evidence type="ECO:0000256" key="2">
    <source>
        <dbReference type="PROSITE-ProRule" id="PRU00335"/>
    </source>
</evidence>
<dbReference type="EMBL" id="MDTQ01000001">
    <property type="protein sequence ID" value="ODC04557.1"/>
    <property type="molecule type" value="Genomic_DNA"/>
</dbReference>
<dbReference type="PANTHER" id="PTHR30055:SF181">
    <property type="entry name" value="BLR6905 PROTEIN"/>
    <property type="match status" value="1"/>
</dbReference>
<feature type="domain" description="HTH tetR-type" evidence="3">
    <location>
        <begin position="9"/>
        <end position="69"/>
    </location>
</feature>
<dbReference type="PRINTS" id="PR00455">
    <property type="entry name" value="HTHTETR"/>
</dbReference>
<dbReference type="PANTHER" id="PTHR30055">
    <property type="entry name" value="HTH-TYPE TRANSCRIPTIONAL REGULATOR RUTR"/>
    <property type="match status" value="1"/>
</dbReference>
<dbReference type="InterPro" id="IPR050109">
    <property type="entry name" value="HTH-type_TetR-like_transc_reg"/>
</dbReference>
<dbReference type="Proteomes" id="UP000094291">
    <property type="component" value="Unassembled WGS sequence"/>
</dbReference>
<evidence type="ECO:0000256" key="1">
    <source>
        <dbReference type="ARBA" id="ARBA00023125"/>
    </source>
</evidence>
<dbReference type="Gene3D" id="1.10.357.10">
    <property type="entry name" value="Tetracycline Repressor, domain 2"/>
    <property type="match status" value="1"/>
</dbReference>
<feature type="DNA-binding region" description="H-T-H motif" evidence="2">
    <location>
        <begin position="32"/>
        <end position="51"/>
    </location>
</feature>
<sequence>MSYPTTRKARSRARILSAARRLFFRHGFERVSITQVMREAQMTHGAFYAHFESKEALYSACFLDTLQDRQRPRLVKGPLSVQHLIALASSCWNLRQGEAPNLPGPENVLFNEIGNDNDRVRRLFQSAYDQLQKMVETRLIALHRLRKYSEVPASVVRARSRIILASLVGAVTMARLMADDDERQGLLEAAQKQIMSLLEAAPESLPHKA</sequence>
<proteinExistence type="predicted"/>
<keyword evidence="1 2" id="KW-0238">DNA-binding</keyword>
<dbReference type="SUPFAM" id="SSF48498">
    <property type="entry name" value="Tetracyclin repressor-like, C-terminal domain"/>
    <property type="match status" value="1"/>
</dbReference>
<evidence type="ECO:0000313" key="4">
    <source>
        <dbReference type="EMBL" id="ODC04557.1"/>
    </source>
</evidence>
<dbReference type="InterPro" id="IPR001647">
    <property type="entry name" value="HTH_TetR"/>
</dbReference>
<dbReference type="RefSeq" id="WP_068999541.1">
    <property type="nucleotide sequence ID" value="NZ_MDTQ01000001.1"/>
</dbReference>
<evidence type="ECO:0000259" key="3">
    <source>
        <dbReference type="PROSITE" id="PS50977"/>
    </source>
</evidence>
<dbReference type="OrthoDB" id="9798857at2"/>
<organism evidence="4 5">
    <name type="scientific">Terasakiispira papahanaumokuakeensis</name>
    <dbReference type="NCBI Taxonomy" id="197479"/>
    <lineage>
        <taxon>Bacteria</taxon>
        <taxon>Pseudomonadati</taxon>
        <taxon>Pseudomonadota</taxon>
        <taxon>Gammaproteobacteria</taxon>
        <taxon>Oceanospirillales</taxon>
        <taxon>Terasakiispira</taxon>
    </lineage>
</organism>
<dbReference type="SUPFAM" id="SSF46689">
    <property type="entry name" value="Homeodomain-like"/>
    <property type="match status" value="1"/>
</dbReference>
<evidence type="ECO:0000313" key="5">
    <source>
        <dbReference type="Proteomes" id="UP000094291"/>
    </source>
</evidence>
<protein>
    <submittedName>
        <fullName evidence="4">TetR family transcriptional regulator</fullName>
    </submittedName>
</protein>
<accession>A0A1E2VC26</accession>
<dbReference type="InterPro" id="IPR009057">
    <property type="entry name" value="Homeodomain-like_sf"/>
</dbReference>
<keyword evidence="5" id="KW-1185">Reference proteome</keyword>
<dbReference type="PROSITE" id="PS50977">
    <property type="entry name" value="HTH_TETR_2"/>
    <property type="match status" value="1"/>
</dbReference>
<dbReference type="GO" id="GO:0000976">
    <property type="term" value="F:transcription cis-regulatory region binding"/>
    <property type="evidence" value="ECO:0007669"/>
    <property type="project" value="TreeGrafter"/>
</dbReference>